<dbReference type="EMBL" id="JARKIE010000066">
    <property type="protein sequence ID" value="KAJ7690241.1"/>
    <property type="molecule type" value="Genomic_DNA"/>
</dbReference>
<organism evidence="1 2">
    <name type="scientific">Mycena rosella</name>
    <name type="common">Pink bonnet</name>
    <name type="synonym">Agaricus rosellus</name>
    <dbReference type="NCBI Taxonomy" id="1033263"/>
    <lineage>
        <taxon>Eukaryota</taxon>
        <taxon>Fungi</taxon>
        <taxon>Dikarya</taxon>
        <taxon>Basidiomycota</taxon>
        <taxon>Agaricomycotina</taxon>
        <taxon>Agaricomycetes</taxon>
        <taxon>Agaricomycetidae</taxon>
        <taxon>Agaricales</taxon>
        <taxon>Marasmiineae</taxon>
        <taxon>Mycenaceae</taxon>
        <taxon>Mycena</taxon>
    </lineage>
</organism>
<dbReference type="Proteomes" id="UP001221757">
    <property type="component" value="Unassembled WGS sequence"/>
</dbReference>
<comment type="caution">
    <text evidence="1">The sequence shown here is derived from an EMBL/GenBank/DDBJ whole genome shotgun (WGS) entry which is preliminary data.</text>
</comment>
<gene>
    <name evidence="1" type="ORF">B0H17DRAFT_1134502</name>
</gene>
<protein>
    <submittedName>
        <fullName evidence="1">Uncharacterized protein</fullName>
    </submittedName>
</protein>
<name>A0AAD7GGV2_MYCRO</name>
<sequence>MRSLGLLSRYPRAERTLHPSFYDLTGKIKFATLDLTLEIPFDTLKLQPTLHLWMYFLDLLRGRSDRRSLFSATSWRKEGYIAKYPVPAANVSDTKADFEGKPSAREEEVNAYPVRWHNVEAEDILEARQLQSHRRSDRHPNTYLPNRSLPDSCRAGLAIRVRGYWVACGWLGWRWSEVYCNSAELQTAELMAKQIPFIRGNKILIGFRVAYSYRFSIGNGAMAFGEDHDLPGQE</sequence>
<evidence type="ECO:0000313" key="2">
    <source>
        <dbReference type="Proteomes" id="UP001221757"/>
    </source>
</evidence>
<keyword evidence="2" id="KW-1185">Reference proteome</keyword>
<proteinExistence type="predicted"/>
<accession>A0AAD7GGV2</accession>
<evidence type="ECO:0000313" key="1">
    <source>
        <dbReference type="EMBL" id="KAJ7690241.1"/>
    </source>
</evidence>
<reference evidence="1" key="1">
    <citation type="submission" date="2023-03" db="EMBL/GenBank/DDBJ databases">
        <title>Massive genome expansion in bonnet fungi (Mycena s.s.) driven by repeated elements and novel gene families across ecological guilds.</title>
        <authorList>
            <consortium name="Lawrence Berkeley National Laboratory"/>
            <person name="Harder C.B."/>
            <person name="Miyauchi S."/>
            <person name="Viragh M."/>
            <person name="Kuo A."/>
            <person name="Thoen E."/>
            <person name="Andreopoulos B."/>
            <person name="Lu D."/>
            <person name="Skrede I."/>
            <person name="Drula E."/>
            <person name="Henrissat B."/>
            <person name="Morin E."/>
            <person name="Kohler A."/>
            <person name="Barry K."/>
            <person name="LaButti K."/>
            <person name="Morin E."/>
            <person name="Salamov A."/>
            <person name="Lipzen A."/>
            <person name="Mereny Z."/>
            <person name="Hegedus B."/>
            <person name="Baldrian P."/>
            <person name="Stursova M."/>
            <person name="Weitz H."/>
            <person name="Taylor A."/>
            <person name="Grigoriev I.V."/>
            <person name="Nagy L.G."/>
            <person name="Martin F."/>
            <person name="Kauserud H."/>
        </authorList>
    </citation>
    <scope>NUCLEOTIDE SEQUENCE</scope>
    <source>
        <strain evidence="1">CBHHK067</strain>
    </source>
</reference>
<dbReference type="AlphaFoldDB" id="A0AAD7GGV2"/>